<evidence type="ECO:0000256" key="1">
    <source>
        <dbReference type="SAM" id="Phobius"/>
    </source>
</evidence>
<reference evidence="2 3" key="1">
    <citation type="submission" date="2020-08" db="EMBL/GenBank/DDBJ databases">
        <title>Genomic Encyclopedia of Type Strains, Phase IV (KMG-IV): sequencing the most valuable type-strain genomes for metagenomic binning, comparative biology and taxonomic classification.</title>
        <authorList>
            <person name="Goeker M."/>
        </authorList>
    </citation>
    <scope>NUCLEOTIDE SEQUENCE [LARGE SCALE GENOMIC DNA]</scope>
    <source>
        <strain evidence="2 3">DSM 101015</strain>
    </source>
</reference>
<gene>
    <name evidence="2" type="ORF">GGR93_001560</name>
</gene>
<organism evidence="2 3">
    <name type="scientific">Sulfitobacter noctilucicola</name>
    <dbReference type="NCBI Taxonomy" id="1342301"/>
    <lineage>
        <taxon>Bacteria</taxon>
        <taxon>Pseudomonadati</taxon>
        <taxon>Pseudomonadota</taxon>
        <taxon>Alphaproteobacteria</taxon>
        <taxon>Rhodobacterales</taxon>
        <taxon>Roseobacteraceae</taxon>
        <taxon>Sulfitobacter</taxon>
    </lineage>
</organism>
<feature type="transmembrane region" description="Helical" evidence="1">
    <location>
        <begin position="130"/>
        <end position="151"/>
    </location>
</feature>
<comment type="caution">
    <text evidence="2">The sequence shown here is derived from an EMBL/GenBank/DDBJ whole genome shotgun (WGS) entry which is preliminary data.</text>
</comment>
<keyword evidence="1" id="KW-0812">Transmembrane</keyword>
<dbReference type="RefSeq" id="WP_025057390.1">
    <property type="nucleotide sequence ID" value="NZ_JACIFU010000002.1"/>
</dbReference>
<name>A0A7W6M7Y5_9RHOB</name>
<sequence>MSAKPDPAEPSAFTLIVSMAVAIGAMHAILFATADMICLPEYVPVTGGGKMEGIFQTLRLAVAHPLLFFPLLVGFSLIAAAVAVFPTVFVLPSAGRTTAGFGIILLLIGGVAYGVYALPRAQCDGTWNGIRILLQVLIAVIVWCIVLLLCFRKDRRGV</sequence>
<feature type="transmembrane region" description="Helical" evidence="1">
    <location>
        <begin position="12"/>
        <end position="34"/>
    </location>
</feature>
<evidence type="ECO:0000313" key="2">
    <source>
        <dbReference type="EMBL" id="MBB4173787.1"/>
    </source>
</evidence>
<feature type="transmembrane region" description="Helical" evidence="1">
    <location>
        <begin position="98"/>
        <end position="118"/>
    </location>
</feature>
<dbReference type="EMBL" id="JACIFU010000002">
    <property type="protein sequence ID" value="MBB4173787.1"/>
    <property type="molecule type" value="Genomic_DNA"/>
</dbReference>
<keyword evidence="1" id="KW-1133">Transmembrane helix</keyword>
<dbReference type="AlphaFoldDB" id="A0A7W6M7Y5"/>
<dbReference type="Proteomes" id="UP000565745">
    <property type="component" value="Unassembled WGS sequence"/>
</dbReference>
<accession>A0A7W6M7Y5</accession>
<evidence type="ECO:0000313" key="3">
    <source>
        <dbReference type="Proteomes" id="UP000565745"/>
    </source>
</evidence>
<protein>
    <submittedName>
        <fullName evidence="2">Vacuolar-type H+-ATPase subunit I/STV1</fullName>
    </submittedName>
</protein>
<proteinExistence type="predicted"/>
<feature type="transmembrane region" description="Helical" evidence="1">
    <location>
        <begin position="67"/>
        <end position="91"/>
    </location>
</feature>
<keyword evidence="3" id="KW-1185">Reference proteome</keyword>
<keyword evidence="1" id="KW-0472">Membrane</keyword>